<evidence type="ECO:0000313" key="4">
    <source>
        <dbReference type="Proteomes" id="UP001159428"/>
    </source>
</evidence>
<evidence type="ECO:0000313" key="3">
    <source>
        <dbReference type="EMBL" id="CAH3153665.1"/>
    </source>
</evidence>
<protein>
    <submittedName>
        <fullName evidence="3">Uncharacterized protein</fullName>
    </submittedName>
</protein>
<feature type="transmembrane region" description="Helical" evidence="1">
    <location>
        <begin position="209"/>
        <end position="235"/>
    </location>
</feature>
<keyword evidence="1" id="KW-1133">Transmembrane helix</keyword>
<dbReference type="EMBL" id="CALNXJ010000054">
    <property type="protein sequence ID" value="CAH3153665.1"/>
    <property type="molecule type" value="Genomic_DNA"/>
</dbReference>
<evidence type="ECO:0000256" key="2">
    <source>
        <dbReference type="SAM" id="SignalP"/>
    </source>
</evidence>
<dbReference type="Proteomes" id="UP001159428">
    <property type="component" value="Unassembled WGS sequence"/>
</dbReference>
<keyword evidence="4" id="KW-1185">Reference proteome</keyword>
<feature type="signal peptide" evidence="2">
    <location>
        <begin position="1"/>
        <end position="18"/>
    </location>
</feature>
<accession>A0AAU9XQI5</accession>
<dbReference type="AlphaFoldDB" id="A0AAU9XQI5"/>
<feature type="chain" id="PRO_5043404061" evidence="2">
    <location>
        <begin position="19"/>
        <end position="237"/>
    </location>
</feature>
<sequence length="237" mass="26035">MNFFNILLAFVFLVGNDAALPKGSCTSMELYCNTRKCGTAFIKTLQKDPKANCGVEVQTLKNCIARVWKICVRVRDSKAKYQVIKGLIDIERTITEEEFCPDGSMEIPDMSPTGGSICSASFSSDANTCLRSFHQKFAEDKSDPALCSEHAKAKRCLKNLIDSDCNFPAQGKQLLELAYGDYNPFCANNRDPGATGNDQCDGVQDISKYLSAAAGIKSGVLKTLMLAFLLLLFFFKV</sequence>
<keyword evidence="1" id="KW-0472">Membrane</keyword>
<gene>
    <name evidence="3" type="ORF">PMEA_00027387</name>
</gene>
<proteinExistence type="predicted"/>
<keyword evidence="2" id="KW-0732">Signal</keyword>
<evidence type="ECO:0000256" key="1">
    <source>
        <dbReference type="SAM" id="Phobius"/>
    </source>
</evidence>
<name>A0AAU9XQI5_9CNID</name>
<organism evidence="3 4">
    <name type="scientific">Pocillopora meandrina</name>
    <dbReference type="NCBI Taxonomy" id="46732"/>
    <lineage>
        <taxon>Eukaryota</taxon>
        <taxon>Metazoa</taxon>
        <taxon>Cnidaria</taxon>
        <taxon>Anthozoa</taxon>
        <taxon>Hexacorallia</taxon>
        <taxon>Scleractinia</taxon>
        <taxon>Astrocoeniina</taxon>
        <taxon>Pocilloporidae</taxon>
        <taxon>Pocillopora</taxon>
    </lineage>
</organism>
<comment type="caution">
    <text evidence="3">The sequence shown here is derived from an EMBL/GenBank/DDBJ whole genome shotgun (WGS) entry which is preliminary data.</text>
</comment>
<keyword evidence="1" id="KW-0812">Transmembrane</keyword>
<reference evidence="3 4" key="1">
    <citation type="submission" date="2022-05" db="EMBL/GenBank/DDBJ databases">
        <authorList>
            <consortium name="Genoscope - CEA"/>
            <person name="William W."/>
        </authorList>
    </citation>
    <scope>NUCLEOTIDE SEQUENCE [LARGE SCALE GENOMIC DNA]</scope>
</reference>